<dbReference type="Pfam" id="PF13180">
    <property type="entry name" value="PDZ_2"/>
    <property type="match status" value="1"/>
</dbReference>
<dbReference type="SUPFAM" id="SSF50156">
    <property type="entry name" value="PDZ domain-like"/>
    <property type="match status" value="1"/>
</dbReference>
<evidence type="ECO:0000259" key="6">
    <source>
        <dbReference type="PROSITE" id="PS50106"/>
    </source>
</evidence>
<dbReference type="Pfam" id="PF13365">
    <property type="entry name" value="Trypsin_2"/>
    <property type="match status" value="1"/>
</dbReference>
<evidence type="ECO:0000256" key="2">
    <source>
        <dbReference type="ARBA" id="ARBA00022670"/>
    </source>
</evidence>
<feature type="transmembrane region" description="Helical" evidence="5">
    <location>
        <begin position="159"/>
        <end position="182"/>
    </location>
</feature>
<dbReference type="InterPro" id="IPR043504">
    <property type="entry name" value="Peptidase_S1_PA_chymotrypsin"/>
</dbReference>
<protein>
    <submittedName>
        <fullName evidence="7">S1-C subfamily serine protease</fullName>
    </submittedName>
</protein>
<dbReference type="PANTHER" id="PTHR43343">
    <property type="entry name" value="PEPTIDASE S12"/>
    <property type="match status" value="1"/>
</dbReference>
<evidence type="ECO:0000256" key="4">
    <source>
        <dbReference type="SAM" id="MobiDB-lite"/>
    </source>
</evidence>
<sequence>MSEPNPPQDSAGAPRTEPRLAPRPLDRPAVDPAQAGAFGRPQGVEGAFDKLYTPGTRNGDKIVSAPPAPESLAEAFGRPPGAEDVRLQRPAEDNGRRPAEHESPLWSRMTDPWRDPGSAAVLSRPALEPGAEDDEDADRPRSAQLSLPELLFGRRVKPVALGLLGVVCLLIGAIGGLVGWWLGGAGDSLTGSATIAEAEAGKERAPGSISDIAQRVAPAVVSIEVKSGQSGSVGSGVMIDPQGYAITNNHVISLATSDPEAKITAVFTDGTRTEARVVGTDPKTDLAVIKVAVSNPTVLQVGDPSNLEPGDSVIAVGSPLGLENTVTSGIVSALHRPVTAAGENGEPPVTYDAIQTDAPINRGNSGGALVDSTGALVGINSSIRTDGGESGSGGSIGIGFAIPADDAMKIARTLISSGQVKHADIGVNAASVAAETSEGAQVLNVADGGPAARAGVTEGDVITRVGDRLVRNAAELTVAVRQHEVGETVPVQLVRQGRTLMVDVTLGSD</sequence>
<keyword evidence="8" id="KW-1185">Reference proteome</keyword>
<dbReference type="PRINTS" id="PR00834">
    <property type="entry name" value="PROTEASES2C"/>
</dbReference>
<dbReference type="SMART" id="SM00228">
    <property type="entry name" value="PDZ"/>
    <property type="match status" value="1"/>
</dbReference>
<feature type="compositionally biased region" description="Basic and acidic residues" evidence="4">
    <location>
        <begin position="16"/>
        <end position="29"/>
    </location>
</feature>
<dbReference type="CDD" id="cd06779">
    <property type="entry name" value="cpPDZ_Deg_HtrA-like"/>
    <property type="match status" value="1"/>
</dbReference>
<keyword evidence="3" id="KW-0378">Hydrolase</keyword>
<reference evidence="7 8" key="1">
    <citation type="submission" date="2020-07" db="EMBL/GenBank/DDBJ databases">
        <title>Sequencing the genomes of 1000 actinobacteria strains.</title>
        <authorList>
            <person name="Klenk H.-P."/>
        </authorList>
    </citation>
    <scope>NUCLEOTIDE SEQUENCE [LARGE SCALE GENOMIC DNA]</scope>
    <source>
        <strain evidence="7 8">DSM 104006</strain>
    </source>
</reference>
<feature type="region of interest" description="Disordered" evidence="4">
    <location>
        <begin position="1"/>
        <end position="120"/>
    </location>
</feature>
<comment type="caution">
    <text evidence="7">The sequence shown here is derived from an EMBL/GenBank/DDBJ whole genome shotgun (WGS) entry which is preliminary data.</text>
</comment>
<keyword evidence="5" id="KW-0812">Transmembrane</keyword>
<accession>A0A853AXU9</accession>
<gene>
    <name evidence="7" type="ORF">HNR02_000815</name>
</gene>
<dbReference type="PANTHER" id="PTHR43343:SF3">
    <property type="entry name" value="PROTEASE DO-LIKE 8, CHLOROPLASTIC"/>
    <property type="match status" value="1"/>
</dbReference>
<feature type="compositionally biased region" description="Basic and acidic residues" evidence="4">
    <location>
        <begin position="81"/>
        <end position="103"/>
    </location>
</feature>
<dbReference type="InterPro" id="IPR009003">
    <property type="entry name" value="Peptidase_S1_PA"/>
</dbReference>
<evidence type="ECO:0000256" key="5">
    <source>
        <dbReference type="SAM" id="Phobius"/>
    </source>
</evidence>
<name>A0A853AXU9_9PSEU</name>
<keyword evidence="5" id="KW-0472">Membrane</keyword>
<dbReference type="Proteomes" id="UP000549616">
    <property type="component" value="Unassembled WGS sequence"/>
</dbReference>
<evidence type="ECO:0000313" key="8">
    <source>
        <dbReference type="Proteomes" id="UP000549616"/>
    </source>
</evidence>
<feature type="domain" description="PDZ" evidence="6">
    <location>
        <begin position="414"/>
        <end position="497"/>
    </location>
</feature>
<dbReference type="InterPro" id="IPR001478">
    <property type="entry name" value="PDZ"/>
</dbReference>
<dbReference type="Gene3D" id="2.40.10.10">
    <property type="entry name" value="Trypsin-like serine proteases"/>
    <property type="match status" value="2"/>
</dbReference>
<dbReference type="GO" id="GO:0004252">
    <property type="term" value="F:serine-type endopeptidase activity"/>
    <property type="evidence" value="ECO:0007669"/>
    <property type="project" value="InterPro"/>
</dbReference>
<dbReference type="PROSITE" id="PS50106">
    <property type="entry name" value="PDZ"/>
    <property type="match status" value="1"/>
</dbReference>
<comment type="similarity">
    <text evidence="1">Belongs to the peptidase S1C family.</text>
</comment>
<keyword evidence="2 7" id="KW-0645">Protease</keyword>
<dbReference type="GO" id="GO:0006508">
    <property type="term" value="P:proteolysis"/>
    <property type="evidence" value="ECO:0007669"/>
    <property type="project" value="UniProtKB-KW"/>
</dbReference>
<dbReference type="InterPro" id="IPR036034">
    <property type="entry name" value="PDZ_sf"/>
</dbReference>
<dbReference type="InterPro" id="IPR001940">
    <property type="entry name" value="Peptidase_S1C"/>
</dbReference>
<evidence type="ECO:0000313" key="7">
    <source>
        <dbReference type="EMBL" id="NYI87492.1"/>
    </source>
</evidence>
<dbReference type="Gene3D" id="2.30.42.10">
    <property type="match status" value="1"/>
</dbReference>
<keyword evidence="5" id="KW-1133">Transmembrane helix</keyword>
<evidence type="ECO:0000256" key="3">
    <source>
        <dbReference type="ARBA" id="ARBA00022801"/>
    </source>
</evidence>
<dbReference type="EMBL" id="JACCFK010000001">
    <property type="protein sequence ID" value="NYI87492.1"/>
    <property type="molecule type" value="Genomic_DNA"/>
</dbReference>
<proteinExistence type="inferred from homology"/>
<dbReference type="AlphaFoldDB" id="A0A853AXU9"/>
<dbReference type="RefSeq" id="WP_179771885.1">
    <property type="nucleotide sequence ID" value="NZ_JACCFK010000001.1"/>
</dbReference>
<dbReference type="InterPro" id="IPR051201">
    <property type="entry name" value="Chloro_Bact_Ser_Proteases"/>
</dbReference>
<organism evidence="7 8">
    <name type="scientific">Amycolatopsis endophytica</name>
    <dbReference type="NCBI Taxonomy" id="860233"/>
    <lineage>
        <taxon>Bacteria</taxon>
        <taxon>Bacillati</taxon>
        <taxon>Actinomycetota</taxon>
        <taxon>Actinomycetes</taxon>
        <taxon>Pseudonocardiales</taxon>
        <taxon>Pseudonocardiaceae</taxon>
        <taxon>Amycolatopsis</taxon>
    </lineage>
</organism>
<evidence type="ECO:0000256" key="1">
    <source>
        <dbReference type="ARBA" id="ARBA00010541"/>
    </source>
</evidence>
<dbReference type="SUPFAM" id="SSF50494">
    <property type="entry name" value="Trypsin-like serine proteases"/>
    <property type="match status" value="1"/>
</dbReference>